<reference evidence="2 3" key="1">
    <citation type="journal article" date="2016" name="Proc. Natl. Acad. Sci. U.S.A.">
        <title>Comparative genomics of biotechnologically important yeasts.</title>
        <authorList>
            <person name="Riley R."/>
            <person name="Haridas S."/>
            <person name="Wolfe K.H."/>
            <person name="Lopes M.R."/>
            <person name="Hittinger C.T."/>
            <person name="Goeker M."/>
            <person name="Salamov A.A."/>
            <person name="Wisecaver J.H."/>
            <person name="Long T.M."/>
            <person name="Calvey C.H."/>
            <person name="Aerts A.L."/>
            <person name="Barry K.W."/>
            <person name="Choi C."/>
            <person name="Clum A."/>
            <person name="Coughlan A.Y."/>
            <person name="Deshpande S."/>
            <person name="Douglass A.P."/>
            <person name="Hanson S.J."/>
            <person name="Klenk H.-P."/>
            <person name="LaButti K.M."/>
            <person name="Lapidus A."/>
            <person name="Lindquist E.A."/>
            <person name="Lipzen A.M."/>
            <person name="Meier-Kolthoff J.P."/>
            <person name="Ohm R.A."/>
            <person name="Otillar R.P."/>
            <person name="Pangilinan J.L."/>
            <person name="Peng Y."/>
            <person name="Rokas A."/>
            <person name="Rosa C.A."/>
            <person name="Scheuner C."/>
            <person name="Sibirny A.A."/>
            <person name="Slot J.C."/>
            <person name="Stielow J.B."/>
            <person name="Sun H."/>
            <person name="Kurtzman C.P."/>
            <person name="Blackwell M."/>
            <person name="Grigoriev I.V."/>
            <person name="Jeffries T.W."/>
        </authorList>
    </citation>
    <scope>NUCLEOTIDE SEQUENCE [LARGE SCALE GENOMIC DNA]</scope>
    <source>
        <strain evidence="2 3">NRRL Y-2026</strain>
    </source>
</reference>
<evidence type="ECO:0000313" key="2">
    <source>
        <dbReference type="EMBL" id="ODQ49525.1"/>
    </source>
</evidence>
<feature type="region of interest" description="Disordered" evidence="1">
    <location>
        <begin position="1"/>
        <end position="86"/>
    </location>
</feature>
<keyword evidence="3" id="KW-1185">Reference proteome</keyword>
<sequence>MTEKLSELEKRPSPEVVNVADSSDEEVYETDVPFPNRLRQRRAKVYQNYDENEEDEEDYNEDDEDYDDDDMGETSMPNGEDETTRETFSPEIVGALPERRIITDDVYTAQHGGERPVVNEEYIEYGDSSMDEEEMIDGRKVIAHIADDFFATYKPNKIQPTFPLLDLPAETKKFCNILNDANIDFATDLPLHLYNIYLLTTRNRELPPAKFTLWPLPAHELITPRSFLRTTDFESLGSHANDTARMLEETKYTYVNYDDNSKLIKPSAHMLEFWHPKINPLAELDEALDAIYERKINSQIKKYSQDHKVTKKGFPSRCTYQRRTPEDIHLSPLLKEKIITKLDSIIDKLTDYHTNSIVKTQKISRRLGTNGKTPKRASAVTYGLDWFSVLSCLDDKDKHSKMLLLKLFNLKLDKDTINGPVNSYPIENELYTATKIRRDKILKNLICKSKVHLKNAKPTQYAKFARKQKNNISYNLDSFLNLGLYYTKHKRLKERNYSTESDI</sequence>
<accession>A0A1E3NTN6</accession>
<dbReference type="AlphaFoldDB" id="A0A1E3NTN6"/>
<gene>
    <name evidence="2" type="ORF">PICMEDRAFT_71070</name>
</gene>
<dbReference type="OrthoDB" id="3997689at2759"/>
<dbReference type="EMBL" id="KV454001">
    <property type="protein sequence ID" value="ODQ49525.1"/>
    <property type="molecule type" value="Genomic_DNA"/>
</dbReference>
<feature type="compositionally biased region" description="Acidic residues" evidence="1">
    <location>
        <begin position="50"/>
        <end position="72"/>
    </location>
</feature>
<dbReference type="GeneID" id="30180506"/>
<organism evidence="2 3">
    <name type="scientific">Pichia membranifaciens NRRL Y-2026</name>
    <dbReference type="NCBI Taxonomy" id="763406"/>
    <lineage>
        <taxon>Eukaryota</taxon>
        <taxon>Fungi</taxon>
        <taxon>Dikarya</taxon>
        <taxon>Ascomycota</taxon>
        <taxon>Saccharomycotina</taxon>
        <taxon>Pichiomycetes</taxon>
        <taxon>Pichiales</taxon>
        <taxon>Pichiaceae</taxon>
        <taxon>Pichia</taxon>
    </lineage>
</organism>
<dbReference type="Proteomes" id="UP000094455">
    <property type="component" value="Unassembled WGS sequence"/>
</dbReference>
<proteinExistence type="predicted"/>
<feature type="compositionally biased region" description="Basic and acidic residues" evidence="1">
    <location>
        <begin position="1"/>
        <end position="13"/>
    </location>
</feature>
<name>A0A1E3NTN6_9ASCO</name>
<evidence type="ECO:0000313" key="3">
    <source>
        <dbReference type="Proteomes" id="UP000094455"/>
    </source>
</evidence>
<evidence type="ECO:0000256" key="1">
    <source>
        <dbReference type="SAM" id="MobiDB-lite"/>
    </source>
</evidence>
<dbReference type="RefSeq" id="XP_019020638.1">
    <property type="nucleotide sequence ID" value="XM_019163819.1"/>
</dbReference>
<protein>
    <submittedName>
        <fullName evidence="2">Uncharacterized protein</fullName>
    </submittedName>
</protein>